<comment type="caution">
    <text evidence="7">The sequence shown here is derived from an EMBL/GenBank/DDBJ whole genome shotgun (WGS) entry which is preliminary data.</text>
</comment>
<name>A0AA38HDQ5_9TREE</name>
<keyword evidence="2" id="KW-0479">Metal-binding</keyword>
<dbReference type="GeneID" id="77725717"/>
<dbReference type="PANTHER" id="PTHR13848">
    <property type="entry name" value="PROTEIN YIPPEE-LIKE CG15309-RELATED"/>
    <property type="match status" value="1"/>
</dbReference>
<dbReference type="Proteomes" id="UP001164286">
    <property type="component" value="Unassembled WGS sequence"/>
</dbReference>
<dbReference type="InterPro" id="IPR039058">
    <property type="entry name" value="Yippee_fam"/>
</dbReference>
<gene>
    <name evidence="7" type="ORF">MKK02DRAFT_22094</name>
</gene>
<evidence type="ECO:0000256" key="2">
    <source>
        <dbReference type="ARBA" id="ARBA00022723"/>
    </source>
</evidence>
<evidence type="ECO:0000256" key="1">
    <source>
        <dbReference type="ARBA" id="ARBA00005613"/>
    </source>
</evidence>
<dbReference type="InterPro" id="IPR004910">
    <property type="entry name" value="Yippee/Mis18/Cereblon"/>
</dbReference>
<dbReference type="PROSITE" id="PS51792">
    <property type="entry name" value="YIPPEE"/>
    <property type="match status" value="1"/>
</dbReference>
<evidence type="ECO:0000313" key="8">
    <source>
        <dbReference type="Proteomes" id="UP001164286"/>
    </source>
</evidence>
<comment type="similarity">
    <text evidence="1 4">Belongs to the yippee family.</text>
</comment>
<dbReference type="GO" id="GO:0046872">
    <property type="term" value="F:metal ion binding"/>
    <property type="evidence" value="ECO:0007669"/>
    <property type="project" value="UniProtKB-KW"/>
</dbReference>
<evidence type="ECO:0000256" key="4">
    <source>
        <dbReference type="RuleBase" id="RU110713"/>
    </source>
</evidence>
<protein>
    <recommendedName>
        <fullName evidence="4">Protein yippee-like</fullName>
    </recommendedName>
</protein>
<sequence>MGKQYRVYLAGESVFVCRQCGNHLAVGESVISKQFHGQHGRALLVDHAVNVYCGKADEREMRTGKHTVRDVSCKVCHTVLGWKYDLAYEFEQKYKENKYILEREMITERPEGRRDAKPRIEEVAMLSRRSPA</sequence>
<dbReference type="EMBL" id="JAKWFO010000002">
    <property type="protein sequence ID" value="KAI9638845.1"/>
    <property type="molecule type" value="Genomic_DNA"/>
</dbReference>
<proteinExistence type="inferred from homology"/>
<keyword evidence="8" id="KW-1185">Reference proteome</keyword>
<feature type="domain" description="Yippee" evidence="6">
    <location>
        <begin position="13"/>
        <end position="110"/>
    </location>
</feature>
<evidence type="ECO:0000256" key="3">
    <source>
        <dbReference type="ARBA" id="ARBA00022833"/>
    </source>
</evidence>
<evidence type="ECO:0000313" key="7">
    <source>
        <dbReference type="EMBL" id="KAI9638845.1"/>
    </source>
</evidence>
<reference evidence="7" key="1">
    <citation type="journal article" date="2022" name="G3 (Bethesda)">
        <title>High quality genome of the basidiomycete yeast Dioszegia hungarica PDD-24b-2 isolated from cloud water.</title>
        <authorList>
            <person name="Jarrige D."/>
            <person name="Haridas S."/>
            <person name="Bleykasten-Grosshans C."/>
            <person name="Joly M."/>
            <person name="Nadalig T."/>
            <person name="Sancelme M."/>
            <person name="Vuilleumier S."/>
            <person name="Grigoriev I.V."/>
            <person name="Amato P."/>
            <person name="Bringel F."/>
        </authorList>
    </citation>
    <scope>NUCLEOTIDE SEQUENCE</scope>
    <source>
        <strain evidence="7">PDD-24b-2</strain>
    </source>
</reference>
<accession>A0AA38HDQ5</accession>
<dbReference type="RefSeq" id="XP_052948622.1">
    <property type="nucleotide sequence ID" value="XM_053086516.1"/>
</dbReference>
<dbReference type="InterPro" id="IPR034751">
    <property type="entry name" value="Yippee"/>
</dbReference>
<feature type="region of interest" description="Disordered" evidence="5">
    <location>
        <begin position="108"/>
        <end position="132"/>
    </location>
</feature>
<organism evidence="7 8">
    <name type="scientific">Dioszegia hungarica</name>
    <dbReference type="NCBI Taxonomy" id="4972"/>
    <lineage>
        <taxon>Eukaryota</taxon>
        <taxon>Fungi</taxon>
        <taxon>Dikarya</taxon>
        <taxon>Basidiomycota</taxon>
        <taxon>Agaricomycotina</taxon>
        <taxon>Tremellomycetes</taxon>
        <taxon>Tremellales</taxon>
        <taxon>Bulleribasidiaceae</taxon>
        <taxon>Dioszegia</taxon>
    </lineage>
</organism>
<dbReference type="Pfam" id="PF03226">
    <property type="entry name" value="Yippee-Mis18"/>
    <property type="match status" value="1"/>
</dbReference>
<evidence type="ECO:0000259" key="6">
    <source>
        <dbReference type="PROSITE" id="PS51792"/>
    </source>
</evidence>
<keyword evidence="3" id="KW-0862">Zinc</keyword>
<dbReference type="AlphaFoldDB" id="A0AA38HDQ5"/>
<feature type="compositionally biased region" description="Basic and acidic residues" evidence="5">
    <location>
        <begin position="108"/>
        <end position="122"/>
    </location>
</feature>
<evidence type="ECO:0000256" key="5">
    <source>
        <dbReference type="SAM" id="MobiDB-lite"/>
    </source>
</evidence>